<evidence type="ECO:0000313" key="2">
    <source>
        <dbReference type="EMBL" id="KAK4534429.1"/>
    </source>
</evidence>
<feature type="compositionally biased region" description="Acidic residues" evidence="1">
    <location>
        <begin position="457"/>
        <end position="466"/>
    </location>
</feature>
<organism evidence="2 3">
    <name type="scientific">Cyanidium caldarium</name>
    <name type="common">Red alga</name>
    <dbReference type="NCBI Taxonomy" id="2771"/>
    <lineage>
        <taxon>Eukaryota</taxon>
        <taxon>Rhodophyta</taxon>
        <taxon>Bangiophyceae</taxon>
        <taxon>Cyanidiales</taxon>
        <taxon>Cyanidiaceae</taxon>
        <taxon>Cyanidium</taxon>
    </lineage>
</organism>
<dbReference type="PANTHER" id="PTHR47457:SF1">
    <property type="entry name" value="BTB DOMAIN-CONTAINING PROTEIN-RELATED"/>
    <property type="match status" value="1"/>
</dbReference>
<accession>A0AAV9IQB0</accession>
<evidence type="ECO:0008006" key="4">
    <source>
        <dbReference type="Google" id="ProtNLM"/>
    </source>
</evidence>
<evidence type="ECO:0000256" key="1">
    <source>
        <dbReference type="SAM" id="MobiDB-lite"/>
    </source>
</evidence>
<feature type="region of interest" description="Disordered" evidence="1">
    <location>
        <begin position="457"/>
        <end position="478"/>
    </location>
</feature>
<sequence length="769" mass="85091">MARDNLDTVIPGEDSLLIAVRRRGRPIWLVNQSLRVPDCGLVTFEASGSNDVVCLLCHRSDGVESDTQVEFEARASRACFEMVFGSHQNTRSLLRVHGVVQAENAVDRKAPRVSSGDTATGLTRDGIVGVAFSRYWVAVSPDYLEAGVGFPGEQRVLRYRRTGARGDAAAADGVRWVGVSCWDAPVIFRNVQVFDLWPGTLLPEVSRRERVTDDEGTWEDGGRSGATAADEMVGFACEREHTSDGLSESRCQEIVWARRSALIASSPVFRAMLLTSGMREARVGCRDASMSDADPFDASAVIPLPGVPVSAFRAMVAHAVERQPWPEEKGEGDALLAEHLALLYLSMAFDYSQLGNDVALHLLHRLQQRASCIPPSQLVAVANASVQLARPDLFLGAGHAIHQRLVQELPASETAWRQAWMNLDVHVMLSVLLLMSDKYTARRWAAWWLSDGEHLTDDDDDDDDDASPGHSHLRPAAHCHPRDAQRVRALLQHPPDTDPSLFTGRVCCLDADHARCLPPYLLPPCMQAHFHEKQQRRQLLYRALYTAHEMHHLAPSTPVRPVSATTSAPPPRSVCIPYIPGYEDRGLLAYLGYVPPSMRVWRNPCRSGAVRVSASSLLNLNREALCEHLGRCAHNFASVTPCHSFAWVAIDFGPHRRVRPTHYALRHDASAVEFLRDWVLEGRSGDNDEDDAAAAAWHVLLQHRQDRTLCAPHDAAVWSIGPSGAHSGDDGHGPWWRELRVRALRNSSGTSRLVLASLEFYGELVWEPC</sequence>
<evidence type="ECO:0000313" key="3">
    <source>
        <dbReference type="Proteomes" id="UP001301350"/>
    </source>
</evidence>
<dbReference type="Proteomes" id="UP001301350">
    <property type="component" value="Unassembled WGS sequence"/>
</dbReference>
<reference evidence="2 3" key="1">
    <citation type="submission" date="2022-07" db="EMBL/GenBank/DDBJ databases">
        <title>Genome-wide signatures of adaptation to extreme environments.</title>
        <authorList>
            <person name="Cho C.H."/>
            <person name="Yoon H.S."/>
        </authorList>
    </citation>
    <scope>NUCLEOTIDE SEQUENCE [LARGE SCALE GENOMIC DNA]</scope>
    <source>
        <strain evidence="2 3">DBV 063 E5</strain>
    </source>
</reference>
<proteinExistence type="predicted"/>
<dbReference type="EMBL" id="JANCYW010000001">
    <property type="protein sequence ID" value="KAK4534429.1"/>
    <property type="molecule type" value="Genomic_DNA"/>
</dbReference>
<dbReference type="CDD" id="cd18186">
    <property type="entry name" value="BTB_POZ_ZBTB_KLHL-like"/>
    <property type="match status" value="1"/>
</dbReference>
<name>A0AAV9IQB0_CYACA</name>
<comment type="caution">
    <text evidence="2">The sequence shown here is derived from an EMBL/GenBank/DDBJ whole genome shotgun (WGS) entry which is preliminary data.</text>
</comment>
<protein>
    <recommendedName>
        <fullName evidence="4">BTB domain-containing protein</fullName>
    </recommendedName>
</protein>
<keyword evidence="3" id="KW-1185">Reference proteome</keyword>
<dbReference type="PANTHER" id="PTHR47457">
    <property type="entry name" value="OS05G0345500 PROTEIN"/>
    <property type="match status" value="1"/>
</dbReference>
<gene>
    <name evidence="2" type="ORF">CDCA_CDCA01G0454</name>
</gene>
<dbReference type="AlphaFoldDB" id="A0AAV9IQB0"/>